<comment type="caution">
    <text evidence="2">The sequence shown here is derived from an EMBL/GenBank/DDBJ whole genome shotgun (WGS) entry which is preliminary data.</text>
</comment>
<reference evidence="2" key="1">
    <citation type="submission" date="2021-02" db="EMBL/GenBank/DDBJ databases">
        <authorList>
            <person name="Nowell W R."/>
        </authorList>
    </citation>
    <scope>NUCLEOTIDE SEQUENCE</scope>
</reference>
<dbReference type="Proteomes" id="UP000681722">
    <property type="component" value="Unassembled WGS sequence"/>
</dbReference>
<dbReference type="Proteomes" id="UP000663829">
    <property type="component" value="Unassembled WGS sequence"/>
</dbReference>
<organism evidence="2 4">
    <name type="scientific">Didymodactylos carnosus</name>
    <dbReference type="NCBI Taxonomy" id="1234261"/>
    <lineage>
        <taxon>Eukaryota</taxon>
        <taxon>Metazoa</taxon>
        <taxon>Spiralia</taxon>
        <taxon>Gnathifera</taxon>
        <taxon>Rotifera</taxon>
        <taxon>Eurotatoria</taxon>
        <taxon>Bdelloidea</taxon>
        <taxon>Philodinida</taxon>
        <taxon>Philodinidae</taxon>
        <taxon>Didymodactylos</taxon>
    </lineage>
</organism>
<keyword evidence="4" id="KW-1185">Reference proteome</keyword>
<dbReference type="AlphaFoldDB" id="A0A813RQU4"/>
<evidence type="ECO:0000313" key="2">
    <source>
        <dbReference type="EMBL" id="CAF0784606.1"/>
    </source>
</evidence>
<protein>
    <submittedName>
        <fullName evidence="2">Uncharacterized protein</fullName>
    </submittedName>
</protein>
<feature type="transmembrane region" description="Helical" evidence="1">
    <location>
        <begin position="22"/>
        <end position="52"/>
    </location>
</feature>
<keyword evidence="1" id="KW-1133">Transmembrane helix</keyword>
<accession>A0A813RQU4</accession>
<evidence type="ECO:0000313" key="3">
    <source>
        <dbReference type="EMBL" id="CAF3568214.1"/>
    </source>
</evidence>
<name>A0A813RQU4_9BILA</name>
<gene>
    <name evidence="2" type="ORF">GPM918_LOCUS2660</name>
    <name evidence="3" type="ORF">SRO942_LOCUS2660</name>
</gene>
<evidence type="ECO:0000256" key="1">
    <source>
        <dbReference type="SAM" id="Phobius"/>
    </source>
</evidence>
<keyword evidence="1" id="KW-0812">Transmembrane</keyword>
<dbReference type="EMBL" id="CAJNOQ010000301">
    <property type="protein sequence ID" value="CAF0784606.1"/>
    <property type="molecule type" value="Genomic_DNA"/>
</dbReference>
<dbReference type="EMBL" id="CAJOBC010000301">
    <property type="protein sequence ID" value="CAF3568214.1"/>
    <property type="molecule type" value="Genomic_DNA"/>
</dbReference>
<evidence type="ECO:0000313" key="4">
    <source>
        <dbReference type="Proteomes" id="UP000663829"/>
    </source>
</evidence>
<keyword evidence="1" id="KW-0472">Membrane</keyword>
<proteinExistence type="predicted"/>
<sequence>MFGCPYNFHPDKPWLRRTIRGLVASGIAISSPVIAVGAITAAVAVLPPLAVYRLVKHIREKKQVTPPWLPTDERGFQVFNEFNEGQTIYPEDVLQVLRERFPDLIDQRDQARRELQNDDDGFYSPTFTSDVQDDNETCSPNGWNIPKASQNFSNFIFNWRLFRKPRTTQTISMKYFEQRLLPRDGTTKKCVTALLYKIDFSRRAEGFEKIF</sequence>